<gene>
    <name evidence="7" type="ORF">KV203_17875</name>
</gene>
<dbReference type="PANTHER" id="PTHR30346:SF0">
    <property type="entry name" value="HCA OPERON TRANSCRIPTIONAL ACTIVATOR HCAR"/>
    <property type="match status" value="1"/>
</dbReference>
<name>A0ABX8S912_9ACTN</name>
<dbReference type="Gene3D" id="1.10.10.10">
    <property type="entry name" value="Winged helix-like DNA-binding domain superfamily/Winged helix DNA-binding domain"/>
    <property type="match status" value="1"/>
</dbReference>
<dbReference type="PANTHER" id="PTHR30346">
    <property type="entry name" value="TRANSCRIPTIONAL DUAL REGULATOR HCAR-RELATED"/>
    <property type="match status" value="1"/>
</dbReference>
<evidence type="ECO:0000256" key="2">
    <source>
        <dbReference type="ARBA" id="ARBA00023015"/>
    </source>
</evidence>
<dbReference type="InterPro" id="IPR005119">
    <property type="entry name" value="LysR_subst-bd"/>
</dbReference>
<dbReference type="RefSeq" id="WP_066469494.1">
    <property type="nucleotide sequence ID" value="NZ_CBCRUZ010000005.1"/>
</dbReference>
<proteinExistence type="inferred from homology"/>
<evidence type="ECO:0000259" key="6">
    <source>
        <dbReference type="PROSITE" id="PS50931"/>
    </source>
</evidence>
<dbReference type="PROSITE" id="PS50931">
    <property type="entry name" value="HTH_LYSR"/>
    <property type="match status" value="1"/>
</dbReference>
<dbReference type="PRINTS" id="PR00039">
    <property type="entry name" value="HTHLYSR"/>
</dbReference>
<evidence type="ECO:0000313" key="8">
    <source>
        <dbReference type="Proteomes" id="UP000887023"/>
    </source>
</evidence>
<feature type="domain" description="HTH lysR-type" evidence="6">
    <location>
        <begin position="1"/>
        <end position="60"/>
    </location>
</feature>
<dbReference type="Pfam" id="PF00126">
    <property type="entry name" value="HTH_1"/>
    <property type="match status" value="1"/>
</dbReference>
<organism evidence="7 8">
    <name type="scientific">Skermania pinensis</name>
    <dbReference type="NCBI Taxonomy" id="39122"/>
    <lineage>
        <taxon>Bacteria</taxon>
        <taxon>Bacillati</taxon>
        <taxon>Actinomycetota</taxon>
        <taxon>Actinomycetes</taxon>
        <taxon>Mycobacteriales</taxon>
        <taxon>Gordoniaceae</taxon>
        <taxon>Skermania</taxon>
    </lineage>
</organism>
<protein>
    <submittedName>
        <fullName evidence="7">LysR family transcriptional regulator</fullName>
    </submittedName>
</protein>
<keyword evidence="4" id="KW-0010">Activator</keyword>
<dbReference type="EMBL" id="CP079105">
    <property type="protein sequence ID" value="QXQ13647.1"/>
    <property type="molecule type" value="Genomic_DNA"/>
</dbReference>
<evidence type="ECO:0000256" key="1">
    <source>
        <dbReference type="ARBA" id="ARBA00009437"/>
    </source>
</evidence>
<accession>A0ABX8S912</accession>
<keyword evidence="2" id="KW-0805">Transcription regulation</keyword>
<dbReference type="Pfam" id="PF03466">
    <property type="entry name" value="LysR_substrate"/>
    <property type="match status" value="1"/>
</dbReference>
<dbReference type="InterPro" id="IPR036388">
    <property type="entry name" value="WH-like_DNA-bd_sf"/>
</dbReference>
<keyword evidence="8" id="KW-1185">Reference proteome</keyword>
<sequence length="267" mass="29868">MDVHLRDLRYFVAVAEELHFTNAAQRLEVAQPTLSRQIRQLEKQLDTVLFDRDQRSVALTRAGRELLVGARKVLADWDQTDEGLRRTDRVLQIGIHPAGEHGLLPRFEEESGVRLVPYAASGIDRTSGLADHRADLALVWLPLPDPDRYRWIVLQSQQQWVLLAEGHRLAAAEEIDAGDLEKLSQVGGERTEDQLEELTRGHGILLLPRDSVALYRWPGVAARPVSGLPPTELALAWRADDDRELVRAVVDAATAAPDDQTPRARSS</sequence>
<keyword evidence="3" id="KW-0238">DNA-binding</keyword>
<dbReference type="InterPro" id="IPR000847">
    <property type="entry name" value="LysR_HTH_N"/>
</dbReference>
<evidence type="ECO:0000256" key="3">
    <source>
        <dbReference type="ARBA" id="ARBA00023125"/>
    </source>
</evidence>
<reference evidence="7" key="1">
    <citation type="submission" date="2021-07" db="EMBL/GenBank/DDBJ databases">
        <title>Candidatus Kaistella beijingensis sp. nov. isolated from a municipal wastewater treatment plant is involved in sludge foaming.</title>
        <authorList>
            <person name="Song Y."/>
            <person name="Liu S.-J."/>
        </authorList>
    </citation>
    <scope>NUCLEOTIDE SEQUENCE</scope>
    <source>
        <strain evidence="7">DSM 43998</strain>
    </source>
</reference>
<evidence type="ECO:0000313" key="7">
    <source>
        <dbReference type="EMBL" id="QXQ13647.1"/>
    </source>
</evidence>
<dbReference type="Proteomes" id="UP000887023">
    <property type="component" value="Chromosome"/>
</dbReference>
<dbReference type="Gene3D" id="3.40.190.290">
    <property type="match status" value="1"/>
</dbReference>
<dbReference type="SUPFAM" id="SSF46785">
    <property type="entry name" value="Winged helix' DNA-binding domain"/>
    <property type="match status" value="1"/>
</dbReference>
<comment type="similarity">
    <text evidence="1">Belongs to the LysR transcriptional regulatory family.</text>
</comment>
<dbReference type="SUPFAM" id="SSF53850">
    <property type="entry name" value="Periplasmic binding protein-like II"/>
    <property type="match status" value="1"/>
</dbReference>
<dbReference type="Gene3D" id="3.40.190.10">
    <property type="entry name" value="Periplasmic binding protein-like II"/>
    <property type="match status" value="2"/>
</dbReference>
<dbReference type="InterPro" id="IPR036390">
    <property type="entry name" value="WH_DNA-bd_sf"/>
</dbReference>
<evidence type="ECO:0000256" key="4">
    <source>
        <dbReference type="ARBA" id="ARBA00023159"/>
    </source>
</evidence>
<keyword evidence="5" id="KW-0804">Transcription</keyword>
<evidence type="ECO:0000256" key="5">
    <source>
        <dbReference type="ARBA" id="ARBA00023163"/>
    </source>
</evidence>